<feature type="region of interest" description="Disordered" evidence="2">
    <location>
        <begin position="1"/>
        <end position="91"/>
    </location>
</feature>
<dbReference type="Proteomes" id="UP000324767">
    <property type="component" value="Unassembled WGS sequence"/>
</dbReference>
<sequence>MSTSVKKAPPPSTPGRRRSTTPNPPPSPTPQGWPLASSSTANGIGKTKSIRGSNGVTRSARATTKRPGLGPTNLSSNDIPIASEDANEDDARAEMAAVIDELKSRLFKAETASGEYQRQVAVLQVRLDESQDEHGRLEERMHGDSEGVRALEDEKRELLRQNRDLEALLDSERVAMAKVNDEHNAREEGLYSTIQRLKEAFAQRDMRTNIDGDRRLSRSSTASVLSSGSPNTDNGRFAPPSSLQPSESRNDSKLVMQKDKVIESLRLELAEAHVKLVETENMGCNHMQELENMLLETRMANARLTEDNESFQLLLSEKTLNGDFTKAECMQDSTAYGGSSGLGSLAEELESAAEEGSDNYRRLEAETRSLKDQNKALTLYIESIISRLLQHKDFETLLEKTPDIISGAPRPSGTNRRANADTDKELPPPPSEKDGEAPPSILQRARSVVAGPSRPNVRSKPANQMRPPAAPQAVTANEDPSTAPSVPLGRSQPVRRSSNRRSQSDLAYAAPVANPTYRGLPSIGSGSGVSPVISPGPIAPRNSFFAPATATSHPAAAARAASGSRAPSDRVCSSSNSTFSDYSGELDTPSPPRINAASTNYTGAVMTQSRLRPLRLVQENREMESGGASGAAQRLKDEEEAARRKANRGSWMGWFNRGVQEGPPRSIGAEDSTG</sequence>
<feature type="region of interest" description="Disordered" evidence="2">
    <location>
        <begin position="403"/>
        <end position="592"/>
    </location>
</feature>
<evidence type="ECO:0000313" key="4">
    <source>
        <dbReference type="Proteomes" id="UP000324767"/>
    </source>
</evidence>
<keyword evidence="1" id="KW-0175">Coiled coil</keyword>
<feature type="compositionally biased region" description="Basic and acidic residues" evidence="2">
    <location>
        <begin position="634"/>
        <end position="643"/>
    </location>
</feature>
<dbReference type="Gene3D" id="1.20.5.170">
    <property type="match status" value="1"/>
</dbReference>
<accession>A0A5M8PX25</accession>
<feature type="compositionally biased region" description="Polar residues" evidence="2">
    <location>
        <begin position="474"/>
        <end position="484"/>
    </location>
</feature>
<feature type="coiled-coil region" evidence="1">
    <location>
        <begin position="346"/>
        <end position="373"/>
    </location>
</feature>
<feature type="region of interest" description="Disordered" evidence="2">
    <location>
        <begin position="619"/>
        <end position="674"/>
    </location>
</feature>
<feature type="compositionally biased region" description="Basic and acidic residues" evidence="2">
    <location>
        <begin position="418"/>
        <end position="436"/>
    </location>
</feature>
<feature type="coiled-coil region" evidence="1">
    <location>
        <begin position="120"/>
        <end position="182"/>
    </location>
</feature>
<dbReference type="AlphaFoldDB" id="A0A5M8PX25"/>
<gene>
    <name evidence="3" type="ORF">FRX48_03019</name>
</gene>
<evidence type="ECO:0008006" key="5">
    <source>
        <dbReference type="Google" id="ProtNLM"/>
    </source>
</evidence>
<evidence type="ECO:0000256" key="2">
    <source>
        <dbReference type="SAM" id="MobiDB-lite"/>
    </source>
</evidence>
<dbReference type="PANTHER" id="PTHR38120">
    <property type="entry name" value="EXPRESSED PROTEIN"/>
    <property type="match status" value="1"/>
</dbReference>
<comment type="caution">
    <text evidence="3">The sequence shown here is derived from an EMBL/GenBank/DDBJ whole genome shotgun (WGS) entry which is preliminary data.</text>
</comment>
<evidence type="ECO:0000256" key="1">
    <source>
        <dbReference type="SAM" id="Coils"/>
    </source>
</evidence>
<name>A0A5M8PX25_9LECA</name>
<evidence type="ECO:0000313" key="3">
    <source>
        <dbReference type="EMBL" id="KAA6413275.1"/>
    </source>
</evidence>
<feature type="compositionally biased region" description="Pro residues" evidence="2">
    <location>
        <begin position="22"/>
        <end position="31"/>
    </location>
</feature>
<feature type="coiled-coil region" evidence="1">
    <location>
        <begin position="262"/>
        <end position="307"/>
    </location>
</feature>
<dbReference type="EMBL" id="VXIT01000004">
    <property type="protein sequence ID" value="KAA6413275.1"/>
    <property type="molecule type" value="Genomic_DNA"/>
</dbReference>
<feature type="compositionally biased region" description="Low complexity" evidence="2">
    <location>
        <begin position="546"/>
        <end position="566"/>
    </location>
</feature>
<feature type="compositionally biased region" description="Polar residues" evidence="2">
    <location>
        <begin position="494"/>
        <end position="505"/>
    </location>
</feature>
<protein>
    <recommendedName>
        <fullName evidence="5">M protein, serotype 2.1</fullName>
    </recommendedName>
</protein>
<feature type="compositionally biased region" description="Polar residues" evidence="2">
    <location>
        <begin position="50"/>
        <end position="62"/>
    </location>
</feature>
<feature type="compositionally biased region" description="Polar residues" evidence="2">
    <location>
        <begin position="571"/>
        <end position="581"/>
    </location>
</feature>
<organism evidence="3 4">
    <name type="scientific">Lasallia pustulata</name>
    <dbReference type="NCBI Taxonomy" id="136370"/>
    <lineage>
        <taxon>Eukaryota</taxon>
        <taxon>Fungi</taxon>
        <taxon>Dikarya</taxon>
        <taxon>Ascomycota</taxon>
        <taxon>Pezizomycotina</taxon>
        <taxon>Lecanoromycetes</taxon>
        <taxon>OSLEUM clade</taxon>
        <taxon>Umbilicariomycetidae</taxon>
        <taxon>Umbilicariales</taxon>
        <taxon>Umbilicariaceae</taxon>
        <taxon>Lasallia</taxon>
    </lineage>
</organism>
<reference evidence="3 4" key="1">
    <citation type="submission" date="2019-09" db="EMBL/GenBank/DDBJ databases">
        <title>The hologenome of the rock-dwelling lichen Lasallia pustulata.</title>
        <authorList>
            <person name="Greshake Tzovaras B."/>
            <person name="Segers F."/>
            <person name="Bicker A."/>
            <person name="Dal Grande F."/>
            <person name="Otte J."/>
            <person name="Hankeln T."/>
            <person name="Schmitt I."/>
            <person name="Ebersberger I."/>
        </authorList>
    </citation>
    <scope>NUCLEOTIDE SEQUENCE [LARGE SCALE GENOMIC DNA]</scope>
    <source>
        <strain evidence="3">A1-1</strain>
    </source>
</reference>
<dbReference type="OrthoDB" id="2121319at2759"/>
<dbReference type="PANTHER" id="PTHR38120:SF1">
    <property type="entry name" value="M PROTEIN, SEROTYPE 2.1"/>
    <property type="match status" value="1"/>
</dbReference>
<proteinExistence type="predicted"/>
<feature type="compositionally biased region" description="Low complexity" evidence="2">
    <location>
        <begin position="521"/>
        <end position="536"/>
    </location>
</feature>
<feature type="region of interest" description="Disordered" evidence="2">
    <location>
        <begin position="208"/>
        <end position="255"/>
    </location>
</feature>
<feature type="compositionally biased region" description="Low complexity" evidence="2">
    <location>
        <begin position="218"/>
        <end position="229"/>
    </location>
</feature>